<reference evidence="2" key="1">
    <citation type="submission" date="2016-10" db="EMBL/GenBank/DDBJ databases">
        <authorList>
            <person name="Varghese N."/>
            <person name="Submissions S."/>
        </authorList>
    </citation>
    <scope>NUCLEOTIDE SEQUENCE [LARGE SCALE GENOMIC DNA]</scope>
    <source>
        <strain evidence="2">DSM 24450</strain>
    </source>
</reference>
<evidence type="ECO:0000313" key="1">
    <source>
        <dbReference type="EMBL" id="SFS41014.1"/>
    </source>
</evidence>
<organism evidence="1 2">
    <name type="scientific">Lutibacter maritimus</name>
    <dbReference type="NCBI Taxonomy" id="593133"/>
    <lineage>
        <taxon>Bacteria</taxon>
        <taxon>Pseudomonadati</taxon>
        <taxon>Bacteroidota</taxon>
        <taxon>Flavobacteriia</taxon>
        <taxon>Flavobacteriales</taxon>
        <taxon>Flavobacteriaceae</taxon>
        <taxon>Lutibacter</taxon>
    </lineage>
</organism>
<name>A0A1I6PLE4_9FLAO</name>
<dbReference type="RefSeq" id="WP_090223592.1">
    <property type="nucleotide sequence ID" value="NZ_FOZP01000002.1"/>
</dbReference>
<accession>A0A1I6PLE4</accession>
<evidence type="ECO:0000313" key="2">
    <source>
        <dbReference type="Proteomes" id="UP000199312"/>
    </source>
</evidence>
<dbReference type="Proteomes" id="UP000199312">
    <property type="component" value="Unassembled WGS sequence"/>
</dbReference>
<sequence>MSKINFKEAQELNQNFVKTRTKSIDIAIGKKDAISSWFSLEEIKNYISYVEEQAKLKDLNVNGLRVYFGAYSNSINNVSKKGLATVFFVPTQAKIKSDIDGGDENSDIIDIDALNDGQVGDPPSAEYPQ</sequence>
<keyword evidence="2" id="KW-1185">Reference proteome</keyword>
<protein>
    <submittedName>
        <fullName evidence="1">Uncharacterized protein</fullName>
    </submittedName>
</protein>
<dbReference type="EMBL" id="FOZP01000002">
    <property type="protein sequence ID" value="SFS41014.1"/>
    <property type="molecule type" value="Genomic_DNA"/>
</dbReference>
<gene>
    <name evidence="1" type="ORF">SAMN04488006_1161</name>
</gene>
<dbReference type="STRING" id="593133.SAMN04488006_1161"/>
<proteinExistence type="predicted"/>
<dbReference type="OrthoDB" id="1440507at2"/>
<dbReference type="AlphaFoldDB" id="A0A1I6PLE4"/>